<dbReference type="InterPro" id="IPR002934">
    <property type="entry name" value="Polymerase_NTP_transf_dom"/>
</dbReference>
<dbReference type="Pfam" id="PF01909">
    <property type="entry name" value="NTP_transf_2"/>
    <property type="match status" value="1"/>
</dbReference>
<dbReference type="Proteomes" id="UP000565468">
    <property type="component" value="Unassembled WGS sequence"/>
</dbReference>
<dbReference type="RefSeq" id="WP_169503999.1">
    <property type="nucleotide sequence ID" value="NZ_JABBPN010000003.1"/>
</dbReference>
<dbReference type="SUPFAM" id="SSF81301">
    <property type="entry name" value="Nucleotidyltransferase"/>
    <property type="match status" value="1"/>
</dbReference>
<gene>
    <name evidence="2" type="ORF">HII30_05580</name>
</gene>
<reference evidence="2 3" key="1">
    <citation type="submission" date="2020-04" db="EMBL/GenBank/DDBJ databases">
        <title>Paenibacillus algicola sp. nov., a novel marine bacterium producing alginate lyase.</title>
        <authorList>
            <person name="Huang H."/>
        </authorList>
    </citation>
    <scope>NUCLEOTIDE SEQUENCE [LARGE SCALE GENOMIC DNA]</scope>
    <source>
        <strain evidence="2 3">L7-75</strain>
    </source>
</reference>
<keyword evidence="3" id="KW-1185">Reference proteome</keyword>
<evidence type="ECO:0000313" key="2">
    <source>
        <dbReference type="EMBL" id="NMO95258.1"/>
    </source>
</evidence>
<dbReference type="InterPro" id="IPR052548">
    <property type="entry name" value="Type_VII_TA_antitoxin"/>
</dbReference>
<evidence type="ECO:0000313" key="3">
    <source>
        <dbReference type="Proteomes" id="UP000565468"/>
    </source>
</evidence>
<dbReference type="Gene3D" id="3.30.460.10">
    <property type="entry name" value="Beta Polymerase, domain 2"/>
    <property type="match status" value="1"/>
</dbReference>
<dbReference type="InterPro" id="IPR043519">
    <property type="entry name" value="NT_sf"/>
</dbReference>
<organism evidence="2 3">
    <name type="scientific">Paenibacillus lemnae</name>
    <dbReference type="NCBI Taxonomy" id="1330551"/>
    <lineage>
        <taxon>Bacteria</taxon>
        <taxon>Bacillati</taxon>
        <taxon>Bacillota</taxon>
        <taxon>Bacilli</taxon>
        <taxon>Bacillales</taxon>
        <taxon>Paenibacillaceae</taxon>
        <taxon>Paenibacillus</taxon>
    </lineage>
</organism>
<dbReference type="GO" id="GO:0016779">
    <property type="term" value="F:nucleotidyltransferase activity"/>
    <property type="evidence" value="ECO:0007669"/>
    <property type="project" value="InterPro"/>
</dbReference>
<dbReference type="AlphaFoldDB" id="A0A848M2N6"/>
<comment type="caution">
    <text evidence="2">The sequence shown here is derived from an EMBL/GenBank/DDBJ whole genome shotgun (WGS) entry which is preliminary data.</text>
</comment>
<keyword evidence="2" id="KW-0808">Transferase</keyword>
<dbReference type="PANTHER" id="PTHR33933:SF1">
    <property type="entry name" value="PROTEIN ADENYLYLTRANSFERASE MNTA-RELATED"/>
    <property type="match status" value="1"/>
</dbReference>
<feature type="domain" description="Polymerase nucleotidyl transferase" evidence="1">
    <location>
        <begin position="33"/>
        <end position="117"/>
    </location>
</feature>
<name>A0A848M2N6_PAELE</name>
<dbReference type="PANTHER" id="PTHR33933">
    <property type="entry name" value="NUCLEOTIDYLTRANSFERASE"/>
    <property type="match status" value="1"/>
</dbReference>
<dbReference type="CDD" id="cd05403">
    <property type="entry name" value="NT_KNTase_like"/>
    <property type="match status" value="1"/>
</dbReference>
<dbReference type="EMBL" id="JABBPN010000003">
    <property type="protein sequence ID" value="NMO95258.1"/>
    <property type="molecule type" value="Genomic_DNA"/>
</dbReference>
<proteinExistence type="predicted"/>
<protein>
    <submittedName>
        <fullName evidence="2">Nucleotidyltransferase domain-containing protein</fullName>
    </submittedName>
</protein>
<sequence length="121" mass="14133">MRTNAPSEINSLTQQEKQALIQLQQRLALVFQLSELIIFGSKARGDYDEWSDLDVLVLVEDEKSWHHRELLSDIVYEINLQYDTQLTCILENATKWRSEEDSIWLPLKDNIVEEGIIIAIF</sequence>
<evidence type="ECO:0000259" key="1">
    <source>
        <dbReference type="Pfam" id="PF01909"/>
    </source>
</evidence>
<accession>A0A848M2N6</accession>